<feature type="non-terminal residue" evidence="2">
    <location>
        <position position="1"/>
    </location>
</feature>
<accession>A0A699VZP8</accession>
<dbReference type="EMBL" id="BKCJ011536025">
    <property type="protein sequence ID" value="GFD40577.1"/>
    <property type="molecule type" value="Genomic_DNA"/>
</dbReference>
<protein>
    <recommendedName>
        <fullName evidence="1">DUF7831 domain-containing protein</fullName>
    </recommendedName>
</protein>
<evidence type="ECO:0000259" key="1">
    <source>
        <dbReference type="Pfam" id="PF25176"/>
    </source>
</evidence>
<feature type="domain" description="DUF7831" evidence="1">
    <location>
        <begin position="2"/>
        <end position="79"/>
    </location>
</feature>
<evidence type="ECO:0000313" key="2">
    <source>
        <dbReference type="EMBL" id="GFD40577.1"/>
    </source>
</evidence>
<dbReference type="AlphaFoldDB" id="A0A699VZP8"/>
<comment type="caution">
    <text evidence="2">The sequence shown here is derived from an EMBL/GenBank/DDBJ whole genome shotgun (WGS) entry which is preliminary data.</text>
</comment>
<dbReference type="Pfam" id="PF25176">
    <property type="entry name" value="DUF7831"/>
    <property type="match status" value="1"/>
</dbReference>
<proteinExistence type="predicted"/>
<gene>
    <name evidence="2" type="ORF">Tci_912546</name>
</gene>
<name>A0A699VZP8_TANCI</name>
<organism evidence="2">
    <name type="scientific">Tanacetum cinerariifolium</name>
    <name type="common">Dalmatian daisy</name>
    <name type="synonym">Chrysanthemum cinerariifolium</name>
    <dbReference type="NCBI Taxonomy" id="118510"/>
    <lineage>
        <taxon>Eukaryota</taxon>
        <taxon>Viridiplantae</taxon>
        <taxon>Streptophyta</taxon>
        <taxon>Embryophyta</taxon>
        <taxon>Tracheophyta</taxon>
        <taxon>Spermatophyta</taxon>
        <taxon>Magnoliopsida</taxon>
        <taxon>eudicotyledons</taxon>
        <taxon>Gunneridae</taxon>
        <taxon>Pentapetalae</taxon>
        <taxon>asterids</taxon>
        <taxon>campanulids</taxon>
        <taxon>Asterales</taxon>
        <taxon>Asteraceae</taxon>
        <taxon>Asteroideae</taxon>
        <taxon>Anthemideae</taxon>
        <taxon>Anthemidinae</taxon>
        <taxon>Tanacetum</taxon>
    </lineage>
</organism>
<dbReference type="InterPro" id="IPR057153">
    <property type="entry name" value="DUF7831"/>
</dbReference>
<reference evidence="2" key="1">
    <citation type="journal article" date="2019" name="Sci. Rep.">
        <title>Draft genome of Tanacetum cinerariifolium, the natural source of mosquito coil.</title>
        <authorList>
            <person name="Yamashiro T."/>
            <person name="Shiraishi A."/>
            <person name="Satake H."/>
            <person name="Nakayama K."/>
        </authorList>
    </citation>
    <scope>NUCLEOTIDE SEQUENCE</scope>
</reference>
<feature type="non-terminal residue" evidence="2">
    <location>
        <position position="153"/>
    </location>
</feature>
<sequence>AKVRDEPNAHGIPVRKTPGLMAASLFSDQSYEFEAVIEALRRLYRIGQNRTLVFPHTGIGRGPYGIAGHSPRLYDHMCEILDKHFGYQQPALSVPAKNGDGLVAPCTPQQVFAQVCTQGGINMASLIAEQHGLSLQELKVMCCLAGAELMSRS</sequence>